<feature type="compositionally biased region" description="Polar residues" evidence="1">
    <location>
        <begin position="60"/>
        <end position="77"/>
    </location>
</feature>
<evidence type="ECO:0000313" key="2">
    <source>
        <dbReference type="EMBL" id="BES94882.1"/>
    </source>
</evidence>
<organism evidence="2 3">
    <name type="scientific">Nesidiocoris tenuis</name>
    <dbReference type="NCBI Taxonomy" id="355587"/>
    <lineage>
        <taxon>Eukaryota</taxon>
        <taxon>Metazoa</taxon>
        <taxon>Ecdysozoa</taxon>
        <taxon>Arthropoda</taxon>
        <taxon>Hexapoda</taxon>
        <taxon>Insecta</taxon>
        <taxon>Pterygota</taxon>
        <taxon>Neoptera</taxon>
        <taxon>Paraneoptera</taxon>
        <taxon>Hemiptera</taxon>
        <taxon>Heteroptera</taxon>
        <taxon>Panheteroptera</taxon>
        <taxon>Cimicomorpha</taxon>
        <taxon>Miridae</taxon>
        <taxon>Dicyphina</taxon>
        <taxon>Nesidiocoris</taxon>
    </lineage>
</organism>
<evidence type="ECO:0000313" key="3">
    <source>
        <dbReference type="Proteomes" id="UP001307889"/>
    </source>
</evidence>
<dbReference type="Proteomes" id="UP001307889">
    <property type="component" value="Chromosome 5"/>
</dbReference>
<feature type="region of interest" description="Disordered" evidence="1">
    <location>
        <begin position="34"/>
        <end position="53"/>
    </location>
</feature>
<protein>
    <recommendedName>
        <fullName evidence="4">Rhodanese domain-containing protein</fullName>
    </recommendedName>
</protein>
<name>A0ABN7AWN4_9HEMI</name>
<feature type="region of interest" description="Disordered" evidence="1">
    <location>
        <begin position="59"/>
        <end position="89"/>
    </location>
</feature>
<keyword evidence="3" id="KW-1185">Reference proteome</keyword>
<gene>
    <name evidence="2" type="ORF">NTJ_07691</name>
</gene>
<sequence length="107" mass="11490">MNKWHPHDRRKVAPPIDGVRCIIDVRFPVKYSRSHVRRGGGTPRIETVSSGCTGERGGLIQNSCGKVSPPSVNSRNGLSAEEIDGNSETRESACSLTAVMIIISSSA</sequence>
<evidence type="ECO:0008006" key="4">
    <source>
        <dbReference type="Google" id="ProtNLM"/>
    </source>
</evidence>
<evidence type="ECO:0000256" key="1">
    <source>
        <dbReference type="SAM" id="MobiDB-lite"/>
    </source>
</evidence>
<proteinExistence type="predicted"/>
<reference evidence="2 3" key="1">
    <citation type="submission" date="2023-09" db="EMBL/GenBank/DDBJ databases">
        <title>Nesidiocoris tenuis whole genome shotgun sequence.</title>
        <authorList>
            <person name="Shibata T."/>
            <person name="Shimoda M."/>
            <person name="Kobayashi T."/>
            <person name="Uehara T."/>
        </authorList>
    </citation>
    <scope>NUCLEOTIDE SEQUENCE [LARGE SCALE GENOMIC DNA]</scope>
    <source>
        <strain evidence="2 3">Japan</strain>
    </source>
</reference>
<dbReference type="EMBL" id="AP028913">
    <property type="protein sequence ID" value="BES94882.1"/>
    <property type="molecule type" value="Genomic_DNA"/>
</dbReference>
<accession>A0ABN7AWN4</accession>